<keyword evidence="1" id="KW-1133">Transmembrane helix</keyword>
<evidence type="ECO:0000313" key="3">
    <source>
        <dbReference type="Proteomes" id="UP000178510"/>
    </source>
</evidence>
<evidence type="ECO:0008006" key="4">
    <source>
        <dbReference type="Google" id="ProtNLM"/>
    </source>
</evidence>
<gene>
    <name evidence="2" type="ORF">A3J58_00655</name>
</gene>
<dbReference type="Pfam" id="PF14584">
    <property type="entry name" value="DUF4446"/>
    <property type="match status" value="1"/>
</dbReference>
<evidence type="ECO:0000313" key="2">
    <source>
        <dbReference type="EMBL" id="OHA04223.1"/>
    </source>
</evidence>
<keyword evidence="1" id="KW-0812">Transmembrane</keyword>
<dbReference type="EMBL" id="MHQM01000009">
    <property type="protein sequence ID" value="OHA04223.1"/>
    <property type="molecule type" value="Genomic_DNA"/>
</dbReference>
<reference evidence="2 3" key="1">
    <citation type="journal article" date="2016" name="Nat. Commun.">
        <title>Thousands of microbial genomes shed light on interconnected biogeochemical processes in an aquifer system.</title>
        <authorList>
            <person name="Anantharaman K."/>
            <person name="Brown C.T."/>
            <person name="Hug L.A."/>
            <person name="Sharon I."/>
            <person name="Castelle C.J."/>
            <person name="Probst A.J."/>
            <person name="Thomas B.C."/>
            <person name="Singh A."/>
            <person name="Wilkins M.J."/>
            <person name="Karaoz U."/>
            <person name="Brodie E.L."/>
            <person name="Williams K.H."/>
            <person name="Hubbard S.S."/>
            <person name="Banfield J.F."/>
        </authorList>
    </citation>
    <scope>NUCLEOTIDE SEQUENCE [LARGE SCALE GENOMIC DNA]</scope>
</reference>
<sequence length="155" mass="17263">MNWSSLYPFFILAAIVIAGFAVLVRVLARMNKKMKVLLGTAPESSGNIVHDVLQRVMRLEAHVENMEPRLAAVEAIAAMSVQKVGFLRFNPFQDTGGDNSFIVVLLDHADNGFILSSLYMREGTRLYAKAVERGAVRQPLSDEEQKVLEDTINKN</sequence>
<accession>A0A1G2KXP3</accession>
<proteinExistence type="predicted"/>
<dbReference type="InterPro" id="IPR027981">
    <property type="entry name" value="DUF4446"/>
</dbReference>
<name>A0A1G2KXP3_9BACT</name>
<feature type="transmembrane region" description="Helical" evidence="1">
    <location>
        <begin position="6"/>
        <end position="28"/>
    </location>
</feature>
<dbReference type="Proteomes" id="UP000178510">
    <property type="component" value="Unassembled WGS sequence"/>
</dbReference>
<keyword evidence="1" id="KW-0472">Membrane</keyword>
<dbReference type="STRING" id="1802274.A3J58_00655"/>
<protein>
    <recommendedName>
        <fullName evidence="4">DUF4446 domain-containing protein</fullName>
    </recommendedName>
</protein>
<comment type="caution">
    <text evidence="2">The sequence shown here is derived from an EMBL/GenBank/DDBJ whole genome shotgun (WGS) entry which is preliminary data.</text>
</comment>
<evidence type="ECO:0000256" key="1">
    <source>
        <dbReference type="SAM" id="Phobius"/>
    </source>
</evidence>
<organism evidence="2 3">
    <name type="scientific">Candidatus Sungbacteria bacterium RIFCSPHIGHO2_02_FULL_52_23</name>
    <dbReference type="NCBI Taxonomy" id="1802274"/>
    <lineage>
        <taxon>Bacteria</taxon>
        <taxon>Candidatus Sungiibacteriota</taxon>
    </lineage>
</organism>
<dbReference type="AlphaFoldDB" id="A0A1G2KXP3"/>